<evidence type="ECO:0000313" key="3">
    <source>
        <dbReference type="Proteomes" id="UP000887575"/>
    </source>
</evidence>
<keyword evidence="3" id="KW-1185">Reference proteome</keyword>
<dbReference type="Pfam" id="PF02854">
    <property type="entry name" value="MIF4G"/>
    <property type="match status" value="1"/>
</dbReference>
<dbReference type="InterPro" id="IPR050781">
    <property type="entry name" value="CWC22_splicing_factor"/>
</dbReference>
<dbReference type="SUPFAM" id="SSF48371">
    <property type="entry name" value="ARM repeat"/>
    <property type="match status" value="1"/>
</dbReference>
<sequence>MLLMLKTPTEDSVEVCFAFLKQCGAKLAEIAPRALGNVFSRLRNILAEAQLDSRMRYMIETVMAIRRDKFADYPALIDEPGLISEEDQITHALSLKDAPILKICLTFSNWTPILRKMKLPSTRSVNKSLVTPVKVKRNRMMKKVTTKQLQTLNLNK</sequence>
<dbReference type="InterPro" id="IPR016024">
    <property type="entry name" value="ARM-type_fold"/>
</dbReference>
<proteinExistence type="predicted"/>
<dbReference type="InterPro" id="IPR003890">
    <property type="entry name" value="MIF4G-like_typ-3"/>
</dbReference>
<reference evidence="4" key="1">
    <citation type="submission" date="2024-02" db="UniProtKB">
        <authorList>
            <consortium name="WormBaseParasite"/>
        </authorList>
    </citation>
    <scope>IDENTIFICATION</scope>
</reference>
<organism evidence="3 4">
    <name type="scientific">Mesorhabditis belari</name>
    <dbReference type="NCBI Taxonomy" id="2138241"/>
    <lineage>
        <taxon>Eukaryota</taxon>
        <taxon>Metazoa</taxon>
        <taxon>Ecdysozoa</taxon>
        <taxon>Nematoda</taxon>
        <taxon>Chromadorea</taxon>
        <taxon>Rhabditida</taxon>
        <taxon>Rhabditina</taxon>
        <taxon>Rhabditomorpha</taxon>
        <taxon>Rhabditoidea</taxon>
        <taxon>Rhabditidae</taxon>
        <taxon>Mesorhabditinae</taxon>
        <taxon>Mesorhabditis</taxon>
    </lineage>
</organism>
<dbReference type="Gene3D" id="1.25.40.180">
    <property type="match status" value="1"/>
</dbReference>
<protein>
    <submittedName>
        <fullName evidence="4">MIF4G domain-containing protein</fullName>
    </submittedName>
</protein>
<comment type="subcellular location">
    <subcellularLocation>
        <location evidence="1">Nucleus speckle</location>
    </subcellularLocation>
</comment>
<accession>A0AAF3FD97</accession>
<dbReference type="PANTHER" id="PTHR18034">
    <property type="entry name" value="CELL CYCLE CONTROL PROTEIN CWF22-RELATED"/>
    <property type="match status" value="1"/>
</dbReference>
<name>A0AAF3FD97_9BILA</name>
<dbReference type="PANTHER" id="PTHR18034:SF3">
    <property type="entry name" value="PRE-MRNA-SPLICING FACTOR CWC22 HOMOLOG"/>
    <property type="match status" value="1"/>
</dbReference>
<dbReference type="GO" id="GO:0071013">
    <property type="term" value="C:catalytic step 2 spliceosome"/>
    <property type="evidence" value="ECO:0007669"/>
    <property type="project" value="TreeGrafter"/>
</dbReference>
<dbReference type="GO" id="GO:0000398">
    <property type="term" value="P:mRNA splicing, via spliceosome"/>
    <property type="evidence" value="ECO:0007669"/>
    <property type="project" value="TreeGrafter"/>
</dbReference>
<evidence type="ECO:0000259" key="2">
    <source>
        <dbReference type="Pfam" id="PF02854"/>
    </source>
</evidence>
<dbReference type="WBParaSite" id="MBELARI_LOCUS4881">
    <property type="protein sequence ID" value="MBELARI_LOCUS4881"/>
    <property type="gene ID" value="MBELARI_LOCUS4881"/>
</dbReference>
<dbReference type="Proteomes" id="UP000887575">
    <property type="component" value="Unassembled WGS sequence"/>
</dbReference>
<evidence type="ECO:0000313" key="4">
    <source>
        <dbReference type="WBParaSite" id="MBELARI_LOCUS4881"/>
    </source>
</evidence>
<dbReference type="AlphaFoldDB" id="A0AAF3FD97"/>
<feature type="domain" description="MIF4G" evidence="2">
    <location>
        <begin position="9"/>
        <end position="69"/>
    </location>
</feature>
<evidence type="ECO:0000256" key="1">
    <source>
        <dbReference type="ARBA" id="ARBA00004324"/>
    </source>
</evidence>
<dbReference type="GO" id="GO:0003723">
    <property type="term" value="F:RNA binding"/>
    <property type="evidence" value="ECO:0007669"/>
    <property type="project" value="InterPro"/>
</dbReference>
<dbReference type="GO" id="GO:0016607">
    <property type="term" value="C:nuclear speck"/>
    <property type="evidence" value="ECO:0007669"/>
    <property type="project" value="UniProtKB-SubCell"/>
</dbReference>